<dbReference type="GO" id="GO:0008270">
    <property type="term" value="F:zinc ion binding"/>
    <property type="evidence" value="ECO:0007669"/>
    <property type="project" value="UniProtKB-KW"/>
</dbReference>
<dbReference type="AlphaFoldDB" id="A0A9Q1BN51"/>
<dbReference type="EMBL" id="JAIZAY010000014">
    <property type="protein sequence ID" value="KAJ8029525.1"/>
    <property type="molecule type" value="Genomic_DNA"/>
</dbReference>
<evidence type="ECO:0000256" key="1">
    <source>
        <dbReference type="PROSITE-ProRule" id="PRU00047"/>
    </source>
</evidence>
<reference evidence="3" key="1">
    <citation type="submission" date="2021-10" db="EMBL/GenBank/DDBJ databases">
        <title>Tropical sea cucumber genome reveals ecological adaptation and Cuvierian tubules defense mechanism.</title>
        <authorList>
            <person name="Chen T."/>
        </authorList>
    </citation>
    <scope>NUCLEOTIDE SEQUENCE</scope>
    <source>
        <strain evidence="3">Nanhai2018</strain>
        <tissue evidence="3">Muscle</tissue>
    </source>
</reference>
<evidence type="ECO:0000313" key="4">
    <source>
        <dbReference type="Proteomes" id="UP001152320"/>
    </source>
</evidence>
<keyword evidence="1" id="KW-0862">Zinc</keyword>
<dbReference type="OrthoDB" id="97058at2759"/>
<dbReference type="Gene3D" id="4.10.60.10">
    <property type="entry name" value="Zinc finger, CCHC-type"/>
    <property type="match status" value="1"/>
</dbReference>
<protein>
    <recommendedName>
        <fullName evidence="2">CCHC-type domain-containing protein</fullName>
    </recommendedName>
</protein>
<proteinExistence type="predicted"/>
<dbReference type="InterPro" id="IPR054722">
    <property type="entry name" value="PolX-like_BBD"/>
</dbReference>
<organism evidence="3 4">
    <name type="scientific">Holothuria leucospilota</name>
    <name type="common">Black long sea cucumber</name>
    <name type="synonym">Mertensiothuria leucospilota</name>
    <dbReference type="NCBI Taxonomy" id="206669"/>
    <lineage>
        <taxon>Eukaryota</taxon>
        <taxon>Metazoa</taxon>
        <taxon>Echinodermata</taxon>
        <taxon>Eleutherozoa</taxon>
        <taxon>Echinozoa</taxon>
        <taxon>Holothuroidea</taxon>
        <taxon>Aspidochirotacea</taxon>
        <taxon>Aspidochirotida</taxon>
        <taxon>Holothuriidae</taxon>
        <taxon>Holothuria</taxon>
    </lineage>
</organism>
<dbReference type="Pfam" id="PF00098">
    <property type="entry name" value="zf-CCHC"/>
    <property type="match status" value="1"/>
</dbReference>
<gene>
    <name evidence="3" type="ORF">HOLleu_28938</name>
</gene>
<dbReference type="SUPFAM" id="SSF57756">
    <property type="entry name" value="Retrovirus zinc finger-like domains"/>
    <property type="match status" value="1"/>
</dbReference>
<dbReference type="InterPro" id="IPR036875">
    <property type="entry name" value="Znf_CCHC_sf"/>
</dbReference>
<dbReference type="GO" id="GO:0003676">
    <property type="term" value="F:nucleic acid binding"/>
    <property type="evidence" value="ECO:0007669"/>
    <property type="project" value="InterPro"/>
</dbReference>
<comment type="caution">
    <text evidence="3">The sequence shown here is derived from an EMBL/GenBank/DDBJ whole genome shotgun (WGS) entry which is preliminary data.</text>
</comment>
<accession>A0A9Q1BN51</accession>
<keyword evidence="1" id="KW-0863">Zinc-finger</keyword>
<dbReference type="SMART" id="SM00343">
    <property type="entry name" value="ZnF_C2HC"/>
    <property type="match status" value="2"/>
</dbReference>
<name>A0A9Q1BN51_HOLLE</name>
<evidence type="ECO:0000313" key="3">
    <source>
        <dbReference type="EMBL" id="KAJ8029525.1"/>
    </source>
</evidence>
<dbReference type="Pfam" id="PF22936">
    <property type="entry name" value="Pol_BBD"/>
    <property type="match status" value="1"/>
</dbReference>
<sequence>MILKGIPSQYKPFVVVVTHSDKEVTFQEFKVMLRSYEETEKAHKTEDDSVFKTVSSTHQGVKCYSCGNYGHISRNCPVGGKASRPNVTPTGTGKWKTSKLWSNNCKKSNHSDRTCRKQKTNVKKANDVPETTEDAYSFAFKLDCDPQQEKLSHTLLVDCGSTSHILNDEAYFVSFDHSFEPKDHIIELADGSRETGVAEKRGEARLKFQDKDGKIADITLSNALCIPSYPQSIFSVRAATECGATKMAVTIILCLIVIISQSHASQEGCPPPDPTDLKTLLMGIPPPTSLQRMNIARDIQSGYIASVSNYILQNGPILEGSSVLLDNGELARPTVTFTQDQLDAVERCYSGRTNSSSRQIRDVAQMSGFGSDAPCIGDVGQVLFAINLRQEVVQPIRSFSAMNCRPSAGRNPCFGSCCEQSFCFNAVVIALTVPAVLDVSDVITVNYCTCCQP</sequence>
<dbReference type="PROSITE" id="PS50158">
    <property type="entry name" value="ZF_CCHC"/>
    <property type="match status" value="1"/>
</dbReference>
<dbReference type="Proteomes" id="UP001152320">
    <property type="component" value="Chromosome 14"/>
</dbReference>
<evidence type="ECO:0000259" key="2">
    <source>
        <dbReference type="PROSITE" id="PS50158"/>
    </source>
</evidence>
<dbReference type="InterPro" id="IPR001878">
    <property type="entry name" value="Znf_CCHC"/>
</dbReference>
<feature type="domain" description="CCHC-type" evidence="2">
    <location>
        <begin position="62"/>
        <end position="77"/>
    </location>
</feature>
<keyword evidence="1" id="KW-0479">Metal-binding</keyword>
<keyword evidence="4" id="KW-1185">Reference proteome</keyword>